<evidence type="ECO:0000313" key="3">
    <source>
        <dbReference type="Proteomes" id="UP000481858"/>
    </source>
</evidence>
<feature type="signal peptide" evidence="1">
    <location>
        <begin position="1"/>
        <end position="20"/>
    </location>
</feature>
<evidence type="ECO:0008006" key="4">
    <source>
        <dbReference type="Google" id="ProtNLM"/>
    </source>
</evidence>
<keyword evidence="1" id="KW-0732">Signal</keyword>
<evidence type="ECO:0000313" key="2">
    <source>
        <dbReference type="EMBL" id="KAF2970381.1"/>
    </source>
</evidence>
<evidence type="ECO:0000256" key="1">
    <source>
        <dbReference type="SAM" id="SignalP"/>
    </source>
</evidence>
<comment type="caution">
    <text evidence="2">The sequence shown here is derived from an EMBL/GenBank/DDBJ whole genome shotgun (WGS) entry which is preliminary data.</text>
</comment>
<name>A0A7C8IRD5_9PEZI</name>
<gene>
    <name evidence="2" type="ORF">GQX73_g3223</name>
</gene>
<feature type="chain" id="PRO_5029014925" description="DNase1 protein" evidence="1">
    <location>
        <begin position="21"/>
        <end position="186"/>
    </location>
</feature>
<protein>
    <recommendedName>
        <fullName evidence="4">DNase1 protein</fullName>
    </recommendedName>
</protein>
<dbReference type="EMBL" id="WUBL01000024">
    <property type="protein sequence ID" value="KAF2970381.1"/>
    <property type="molecule type" value="Genomic_DNA"/>
</dbReference>
<dbReference type="AlphaFoldDB" id="A0A7C8IRD5"/>
<proteinExistence type="predicted"/>
<dbReference type="InParanoid" id="A0A7C8IRD5"/>
<sequence>MHFSQQLFAFAATAATLASANSITFINQDATKRTIIFTPNAGLQQIGSVVVPGNDKLKVDIPDSWIGNAYSVSEGAPSVVGMLAEFTFQGWQGLTYFDVSAIVNPNDHEGVKELYPLSQQDAKEKVSISGCDVFPCPTVYYHPDDVQTVTSLETDFICTLGNPPSNKVARDVGTELVARKYVLGKF</sequence>
<dbReference type="OrthoDB" id="3513524at2759"/>
<dbReference type="Proteomes" id="UP000481858">
    <property type="component" value="Unassembled WGS sequence"/>
</dbReference>
<keyword evidence="3" id="KW-1185">Reference proteome</keyword>
<organism evidence="2 3">
    <name type="scientific">Xylaria multiplex</name>
    <dbReference type="NCBI Taxonomy" id="323545"/>
    <lineage>
        <taxon>Eukaryota</taxon>
        <taxon>Fungi</taxon>
        <taxon>Dikarya</taxon>
        <taxon>Ascomycota</taxon>
        <taxon>Pezizomycotina</taxon>
        <taxon>Sordariomycetes</taxon>
        <taxon>Xylariomycetidae</taxon>
        <taxon>Xylariales</taxon>
        <taxon>Xylariaceae</taxon>
        <taxon>Xylaria</taxon>
    </lineage>
</organism>
<accession>A0A7C8IRD5</accession>
<reference evidence="2 3" key="1">
    <citation type="submission" date="2019-12" db="EMBL/GenBank/DDBJ databases">
        <title>Draft genome sequence of the ascomycete Xylaria multiplex DSM 110363.</title>
        <authorList>
            <person name="Buettner E."/>
            <person name="Kellner H."/>
        </authorList>
    </citation>
    <scope>NUCLEOTIDE SEQUENCE [LARGE SCALE GENOMIC DNA]</scope>
    <source>
        <strain evidence="2 3">DSM 110363</strain>
    </source>
</reference>